<dbReference type="SMART" id="SM00347">
    <property type="entry name" value="HTH_MARR"/>
    <property type="match status" value="1"/>
</dbReference>
<dbReference type="InterPro" id="IPR036390">
    <property type="entry name" value="WH_DNA-bd_sf"/>
</dbReference>
<protein>
    <submittedName>
        <fullName evidence="2">DNA-binding MarR family transcriptional regulator</fullName>
    </submittedName>
</protein>
<dbReference type="Gene3D" id="1.10.10.10">
    <property type="entry name" value="Winged helix-like DNA-binding domain superfamily/Winged helix DNA-binding domain"/>
    <property type="match status" value="1"/>
</dbReference>
<feature type="domain" description="HTH marR-type" evidence="1">
    <location>
        <begin position="1"/>
        <end position="126"/>
    </location>
</feature>
<dbReference type="InterPro" id="IPR000835">
    <property type="entry name" value="HTH_MarR-typ"/>
</dbReference>
<dbReference type="InterPro" id="IPR052526">
    <property type="entry name" value="HTH-type_Bedaq_tolerance"/>
</dbReference>
<accession>A0A370IDS2</accession>
<dbReference type="Proteomes" id="UP000254869">
    <property type="component" value="Unassembled WGS sequence"/>
</dbReference>
<dbReference type="GO" id="GO:0003677">
    <property type="term" value="F:DNA binding"/>
    <property type="evidence" value="ECO:0007669"/>
    <property type="project" value="UniProtKB-KW"/>
</dbReference>
<proteinExistence type="predicted"/>
<dbReference type="SUPFAM" id="SSF46785">
    <property type="entry name" value="Winged helix' DNA-binding domain"/>
    <property type="match status" value="1"/>
</dbReference>
<dbReference type="EMBL" id="QQBC01000001">
    <property type="protein sequence ID" value="RDI68855.1"/>
    <property type="molecule type" value="Genomic_DNA"/>
</dbReference>
<sequence>MVSDMYTVLRKLTPQHQLTNAQTRVVRILVTRGPLRVGELAVLEGVRLPTMTNTVSRLEREGLVERGFDPADARATLVSVTRRGRRSFDHFIAVRERYLSERLALLDDADRRAIAAALPALRRLFGDMAAPGQAESGVNWDV</sequence>
<keyword evidence="3" id="KW-1185">Reference proteome</keyword>
<comment type="caution">
    <text evidence="2">The sequence shown here is derived from an EMBL/GenBank/DDBJ whole genome shotgun (WGS) entry which is preliminary data.</text>
</comment>
<dbReference type="InterPro" id="IPR036388">
    <property type="entry name" value="WH-like_DNA-bd_sf"/>
</dbReference>
<keyword evidence="2" id="KW-0238">DNA-binding</keyword>
<dbReference type="PROSITE" id="PS50995">
    <property type="entry name" value="HTH_MARR_2"/>
    <property type="match status" value="1"/>
</dbReference>
<evidence type="ECO:0000313" key="3">
    <source>
        <dbReference type="Proteomes" id="UP000254869"/>
    </source>
</evidence>
<dbReference type="GO" id="GO:0003700">
    <property type="term" value="F:DNA-binding transcription factor activity"/>
    <property type="evidence" value="ECO:0007669"/>
    <property type="project" value="InterPro"/>
</dbReference>
<gene>
    <name evidence="2" type="ORF">DFR76_101391</name>
</gene>
<dbReference type="PANTHER" id="PTHR39515:SF2">
    <property type="entry name" value="HTH-TYPE TRANSCRIPTIONAL REGULATOR RV0880"/>
    <property type="match status" value="1"/>
</dbReference>
<reference evidence="2 3" key="1">
    <citation type="submission" date="2018-07" db="EMBL/GenBank/DDBJ databases">
        <title>Genomic Encyclopedia of Type Strains, Phase IV (KMG-IV): sequencing the most valuable type-strain genomes for metagenomic binning, comparative biology and taxonomic classification.</title>
        <authorList>
            <person name="Goeker M."/>
        </authorList>
    </citation>
    <scope>NUCLEOTIDE SEQUENCE [LARGE SCALE GENOMIC DNA]</scope>
    <source>
        <strain evidence="2 3">DSM 44290</strain>
    </source>
</reference>
<dbReference type="PANTHER" id="PTHR39515">
    <property type="entry name" value="CONSERVED PROTEIN"/>
    <property type="match status" value="1"/>
</dbReference>
<evidence type="ECO:0000259" key="1">
    <source>
        <dbReference type="PROSITE" id="PS50995"/>
    </source>
</evidence>
<dbReference type="STRING" id="1210086.GCA_001613105_00240"/>
<dbReference type="AlphaFoldDB" id="A0A370IDS2"/>
<organism evidence="2 3">
    <name type="scientific">Nocardia pseudobrasiliensis</name>
    <dbReference type="NCBI Taxonomy" id="45979"/>
    <lineage>
        <taxon>Bacteria</taxon>
        <taxon>Bacillati</taxon>
        <taxon>Actinomycetota</taxon>
        <taxon>Actinomycetes</taxon>
        <taxon>Mycobacteriales</taxon>
        <taxon>Nocardiaceae</taxon>
        <taxon>Nocardia</taxon>
    </lineage>
</organism>
<evidence type="ECO:0000313" key="2">
    <source>
        <dbReference type="EMBL" id="RDI68855.1"/>
    </source>
</evidence>
<dbReference type="Pfam" id="PF01047">
    <property type="entry name" value="MarR"/>
    <property type="match status" value="1"/>
</dbReference>
<name>A0A370IDS2_9NOCA</name>